<organism evidence="1 2">
    <name type="scientific">Riccia fluitans</name>
    <dbReference type="NCBI Taxonomy" id="41844"/>
    <lineage>
        <taxon>Eukaryota</taxon>
        <taxon>Viridiplantae</taxon>
        <taxon>Streptophyta</taxon>
        <taxon>Embryophyta</taxon>
        <taxon>Marchantiophyta</taxon>
        <taxon>Marchantiopsida</taxon>
        <taxon>Marchantiidae</taxon>
        <taxon>Marchantiales</taxon>
        <taxon>Ricciaceae</taxon>
        <taxon>Riccia</taxon>
    </lineage>
</organism>
<evidence type="ECO:0000313" key="2">
    <source>
        <dbReference type="Proteomes" id="UP001605036"/>
    </source>
</evidence>
<dbReference type="EMBL" id="JBHFFA010000002">
    <property type="protein sequence ID" value="KAL2644443.1"/>
    <property type="molecule type" value="Genomic_DNA"/>
</dbReference>
<keyword evidence="2" id="KW-1185">Reference proteome</keyword>
<dbReference type="AlphaFoldDB" id="A0ABD1Z9G7"/>
<proteinExistence type="predicted"/>
<reference evidence="1 2" key="1">
    <citation type="submission" date="2024-09" db="EMBL/GenBank/DDBJ databases">
        <title>Chromosome-scale assembly of Riccia fluitans.</title>
        <authorList>
            <person name="Paukszto L."/>
            <person name="Sawicki J."/>
            <person name="Karawczyk K."/>
            <person name="Piernik-Szablinska J."/>
            <person name="Szczecinska M."/>
            <person name="Mazdziarz M."/>
        </authorList>
    </citation>
    <scope>NUCLEOTIDE SEQUENCE [LARGE SCALE GENOMIC DNA]</scope>
    <source>
        <strain evidence="1">Rf_01</strain>
        <tissue evidence="1">Aerial parts of the thallus</tissue>
    </source>
</reference>
<evidence type="ECO:0000313" key="1">
    <source>
        <dbReference type="EMBL" id="KAL2644443.1"/>
    </source>
</evidence>
<dbReference type="Proteomes" id="UP001605036">
    <property type="component" value="Unassembled WGS sequence"/>
</dbReference>
<accession>A0ABD1Z9G7</accession>
<gene>
    <name evidence="1" type="ORF">R1flu_012030</name>
</gene>
<name>A0ABD1Z9G7_9MARC</name>
<comment type="caution">
    <text evidence="1">The sequence shown here is derived from an EMBL/GenBank/DDBJ whole genome shotgun (WGS) entry which is preliminary data.</text>
</comment>
<sequence>MAPRSSKSLKTKEVKIPHLMVANKRKMETWGLGGLFAADWTKTYEDLVEELAGQQKAAIPKYEYRGKPEEWTSEVWREVYNLPKANLGGYTMKGKVQFIELQLLRVVKGDRRQSKSGVFLEQVEGNFDFVLFCQMLNAILAPVRPEHFQHNLLAFYHYAWMAINDPSASTPDWGDAVEKTVSKQIKALGVCNEATCLGPYLAHLYNHFHEMDVEEKEESKKQKALIQTVSDSNTKMEEVPCTFCEGEASGSKPLAQKRTVDYDDWGIHLESLGRETLKLFEAFHVEVGSVTAEAVAQNMKEIFAPPLVVEVDIQPWKEMVKNMIKLLMAEQKKNKDVVEQRDYYEGKIRHLEKVPKIAMWCA</sequence>
<protein>
    <submittedName>
        <fullName evidence="1">Uncharacterized protein</fullName>
    </submittedName>
</protein>